<dbReference type="EMBL" id="JAULSW010000010">
    <property type="protein sequence ID" value="KAK3368322.1"/>
    <property type="molecule type" value="Genomic_DNA"/>
</dbReference>
<dbReference type="InterPro" id="IPR053018">
    <property type="entry name" value="Elsinochrome_Biosynth-Asso"/>
</dbReference>
<name>A0AAE0N2I1_9PEZI</name>
<keyword evidence="2" id="KW-1133">Transmembrane helix</keyword>
<dbReference type="PANTHER" id="PTHR37577:SF1">
    <property type="entry name" value="INTEGRAL MEMBRANE PROTEIN"/>
    <property type="match status" value="1"/>
</dbReference>
<feature type="transmembrane region" description="Helical" evidence="2">
    <location>
        <begin position="36"/>
        <end position="62"/>
    </location>
</feature>
<comment type="caution">
    <text evidence="3">The sequence shown here is derived from an EMBL/GenBank/DDBJ whole genome shotgun (WGS) entry which is preliminary data.</text>
</comment>
<dbReference type="PANTHER" id="PTHR37577">
    <property type="entry name" value="INTEGRAL MEMBRANE PROTEIN"/>
    <property type="match status" value="1"/>
</dbReference>
<sequence length="364" mass="40942">MGGNCSTPGELGYKCPYTLANFTGSDHATVGPDPDIAGIGVFASFALAFFGSQVAALVIHILEVDEINEKRQKHQSVGRLHHVLNTLLVGWSDQQIVLGLATSIATLKQWCNLSMYHLNIIQQWLVFCSVTHANALLVHSQYFKWKNWLASTLRALLLIAHICLTSVIFFKNIDRVDDHWWPSIGNQTPLQIMPSSCFFEGANRSSTLHTTNLGYQETGTNGLVLFGACIALVLISLVTTIRHAFEYKRLIWWVRQVLLVGNAALGLFVAVKTIQLRDWMWDNKWLTPDDETPEENPEEKLSFGQWVPLLMTTYIVISFLQSLADEVPVDGNSIKSNRNSSESQREMNAYELQNRNNNYNGDDN</sequence>
<protein>
    <submittedName>
        <fullName evidence="3">Uncharacterized protein</fullName>
    </submittedName>
</protein>
<keyword evidence="2" id="KW-0812">Transmembrane</keyword>
<gene>
    <name evidence="3" type="ORF">B0H63DRAFT_514964</name>
</gene>
<feature type="compositionally biased region" description="Low complexity" evidence="1">
    <location>
        <begin position="354"/>
        <end position="364"/>
    </location>
</feature>
<feature type="transmembrane region" description="Helical" evidence="2">
    <location>
        <begin position="257"/>
        <end position="276"/>
    </location>
</feature>
<reference evidence="3" key="1">
    <citation type="journal article" date="2023" name="Mol. Phylogenet. Evol.">
        <title>Genome-scale phylogeny and comparative genomics of the fungal order Sordariales.</title>
        <authorList>
            <person name="Hensen N."/>
            <person name="Bonometti L."/>
            <person name="Westerberg I."/>
            <person name="Brannstrom I.O."/>
            <person name="Guillou S."/>
            <person name="Cros-Aarteil S."/>
            <person name="Calhoun S."/>
            <person name="Haridas S."/>
            <person name="Kuo A."/>
            <person name="Mondo S."/>
            <person name="Pangilinan J."/>
            <person name="Riley R."/>
            <person name="LaButti K."/>
            <person name="Andreopoulos B."/>
            <person name="Lipzen A."/>
            <person name="Chen C."/>
            <person name="Yan M."/>
            <person name="Daum C."/>
            <person name="Ng V."/>
            <person name="Clum A."/>
            <person name="Steindorff A."/>
            <person name="Ohm R.A."/>
            <person name="Martin F."/>
            <person name="Silar P."/>
            <person name="Natvig D.O."/>
            <person name="Lalanne C."/>
            <person name="Gautier V."/>
            <person name="Ament-Velasquez S.L."/>
            <person name="Kruys A."/>
            <person name="Hutchinson M.I."/>
            <person name="Powell A.J."/>
            <person name="Barry K."/>
            <person name="Miller A.N."/>
            <person name="Grigoriev I.V."/>
            <person name="Debuchy R."/>
            <person name="Gladieux P."/>
            <person name="Hiltunen Thoren M."/>
            <person name="Johannesson H."/>
        </authorList>
    </citation>
    <scope>NUCLEOTIDE SEQUENCE</scope>
    <source>
        <strain evidence="3">CBS 232.78</strain>
    </source>
</reference>
<reference evidence="3" key="2">
    <citation type="submission" date="2023-06" db="EMBL/GenBank/DDBJ databases">
        <authorList>
            <consortium name="Lawrence Berkeley National Laboratory"/>
            <person name="Haridas S."/>
            <person name="Hensen N."/>
            <person name="Bonometti L."/>
            <person name="Westerberg I."/>
            <person name="Brannstrom I.O."/>
            <person name="Guillou S."/>
            <person name="Cros-Aarteil S."/>
            <person name="Calhoun S."/>
            <person name="Kuo A."/>
            <person name="Mondo S."/>
            <person name="Pangilinan J."/>
            <person name="Riley R."/>
            <person name="LaButti K."/>
            <person name="Andreopoulos B."/>
            <person name="Lipzen A."/>
            <person name="Chen C."/>
            <person name="Yanf M."/>
            <person name="Daum C."/>
            <person name="Ng V."/>
            <person name="Clum A."/>
            <person name="Steindorff A."/>
            <person name="Ohm R."/>
            <person name="Martin F."/>
            <person name="Silar P."/>
            <person name="Natvig D."/>
            <person name="Lalanne C."/>
            <person name="Gautier V."/>
            <person name="Ament-velasquez S.L."/>
            <person name="Kruys A."/>
            <person name="Hutchinson M.I."/>
            <person name="Powell A.J."/>
            <person name="Barry K."/>
            <person name="Miller A.N."/>
            <person name="Grigoriev I.V."/>
            <person name="Debuchy R."/>
            <person name="Gladieux P."/>
            <person name="Thoren M.H."/>
            <person name="Johannesson H."/>
        </authorList>
    </citation>
    <scope>NUCLEOTIDE SEQUENCE</scope>
    <source>
        <strain evidence="3">CBS 232.78</strain>
    </source>
</reference>
<keyword evidence="4" id="KW-1185">Reference proteome</keyword>
<dbReference type="AlphaFoldDB" id="A0AAE0N2I1"/>
<feature type="compositionally biased region" description="Polar residues" evidence="1">
    <location>
        <begin position="333"/>
        <end position="342"/>
    </location>
</feature>
<evidence type="ECO:0000313" key="3">
    <source>
        <dbReference type="EMBL" id="KAK3368322.1"/>
    </source>
</evidence>
<feature type="region of interest" description="Disordered" evidence="1">
    <location>
        <begin position="331"/>
        <end position="364"/>
    </location>
</feature>
<feature type="transmembrane region" description="Helical" evidence="2">
    <location>
        <begin position="223"/>
        <end position="245"/>
    </location>
</feature>
<proteinExistence type="predicted"/>
<dbReference type="Proteomes" id="UP001285441">
    <property type="component" value="Unassembled WGS sequence"/>
</dbReference>
<feature type="transmembrane region" description="Helical" evidence="2">
    <location>
        <begin position="124"/>
        <end position="143"/>
    </location>
</feature>
<accession>A0AAE0N2I1</accession>
<evidence type="ECO:0000256" key="2">
    <source>
        <dbReference type="SAM" id="Phobius"/>
    </source>
</evidence>
<evidence type="ECO:0000256" key="1">
    <source>
        <dbReference type="SAM" id="MobiDB-lite"/>
    </source>
</evidence>
<evidence type="ECO:0000313" key="4">
    <source>
        <dbReference type="Proteomes" id="UP001285441"/>
    </source>
</evidence>
<feature type="transmembrane region" description="Helical" evidence="2">
    <location>
        <begin position="155"/>
        <end position="173"/>
    </location>
</feature>
<organism evidence="3 4">
    <name type="scientific">Podospora didyma</name>
    <dbReference type="NCBI Taxonomy" id="330526"/>
    <lineage>
        <taxon>Eukaryota</taxon>
        <taxon>Fungi</taxon>
        <taxon>Dikarya</taxon>
        <taxon>Ascomycota</taxon>
        <taxon>Pezizomycotina</taxon>
        <taxon>Sordariomycetes</taxon>
        <taxon>Sordariomycetidae</taxon>
        <taxon>Sordariales</taxon>
        <taxon>Podosporaceae</taxon>
        <taxon>Podospora</taxon>
    </lineage>
</organism>
<keyword evidence="2" id="KW-0472">Membrane</keyword>